<evidence type="ECO:0000313" key="3">
    <source>
        <dbReference type="Proteomes" id="UP001519654"/>
    </source>
</evidence>
<evidence type="ECO:0000256" key="1">
    <source>
        <dbReference type="SAM" id="Phobius"/>
    </source>
</evidence>
<evidence type="ECO:0000313" key="2">
    <source>
        <dbReference type="EMBL" id="MBU2670660.1"/>
    </source>
</evidence>
<keyword evidence="1" id="KW-0472">Membrane</keyword>
<feature type="transmembrane region" description="Helical" evidence="1">
    <location>
        <begin position="34"/>
        <end position="56"/>
    </location>
</feature>
<reference evidence="2 3" key="1">
    <citation type="submission" date="2021-06" db="EMBL/GenBank/DDBJ databases">
        <title>Actinoplanes lichenicola sp. nov., and Actinoplanes ovalisporus sp. nov., isolated from lichen in Thailand.</title>
        <authorList>
            <person name="Saeng-In P."/>
            <person name="Kanchanasin P."/>
            <person name="Yuki M."/>
            <person name="Kudo T."/>
            <person name="Ohkuma M."/>
            <person name="Phongsopitanun W."/>
            <person name="Tanasupawat S."/>
        </authorList>
    </citation>
    <scope>NUCLEOTIDE SEQUENCE [LARGE SCALE GENOMIC DNA]</scope>
    <source>
        <strain evidence="2 3">NBRC 110975</strain>
    </source>
</reference>
<organism evidence="2 3">
    <name type="scientific">Paractinoplanes bogorensis</name>
    <dbReference type="NCBI Taxonomy" id="1610840"/>
    <lineage>
        <taxon>Bacteria</taxon>
        <taxon>Bacillati</taxon>
        <taxon>Actinomycetota</taxon>
        <taxon>Actinomycetes</taxon>
        <taxon>Micromonosporales</taxon>
        <taxon>Micromonosporaceae</taxon>
        <taxon>Paractinoplanes</taxon>
    </lineage>
</organism>
<dbReference type="RefSeq" id="WP_215795894.1">
    <property type="nucleotide sequence ID" value="NZ_JAHKKG010000022.1"/>
</dbReference>
<gene>
    <name evidence="2" type="ORF">KOI35_44885</name>
</gene>
<dbReference type="EMBL" id="JAHKKG010000022">
    <property type="protein sequence ID" value="MBU2670660.1"/>
    <property type="molecule type" value="Genomic_DNA"/>
</dbReference>
<sequence length="98" mass="10322">MLSLQSSLAWVSQGYDGDVYAGGVYDGGGSYHPWAFVVGGVLGTAFVAGVVALVAYLRRSRVVARRSLVVACFAALPAVVPALIGAFAYRRLRNERSA</sequence>
<proteinExistence type="predicted"/>
<protein>
    <submittedName>
        <fullName evidence="2">Uncharacterized protein</fullName>
    </submittedName>
</protein>
<comment type="caution">
    <text evidence="2">The sequence shown here is derived from an EMBL/GenBank/DDBJ whole genome shotgun (WGS) entry which is preliminary data.</text>
</comment>
<keyword evidence="3" id="KW-1185">Reference proteome</keyword>
<keyword evidence="1" id="KW-0812">Transmembrane</keyword>
<accession>A0ABS5Z4P7</accession>
<dbReference type="Proteomes" id="UP001519654">
    <property type="component" value="Unassembled WGS sequence"/>
</dbReference>
<feature type="transmembrane region" description="Helical" evidence="1">
    <location>
        <begin position="68"/>
        <end position="89"/>
    </location>
</feature>
<keyword evidence="1" id="KW-1133">Transmembrane helix</keyword>
<name>A0ABS5Z4P7_9ACTN</name>